<organism evidence="7 8">
    <name type="scientific">Allokutzneria multivorans</name>
    <dbReference type="NCBI Taxonomy" id="1142134"/>
    <lineage>
        <taxon>Bacteria</taxon>
        <taxon>Bacillati</taxon>
        <taxon>Actinomycetota</taxon>
        <taxon>Actinomycetes</taxon>
        <taxon>Pseudonocardiales</taxon>
        <taxon>Pseudonocardiaceae</taxon>
        <taxon>Allokutzneria</taxon>
    </lineage>
</organism>
<dbReference type="SUPFAM" id="SSF46894">
    <property type="entry name" value="C-terminal effector domain of the bipartite response regulators"/>
    <property type="match status" value="1"/>
</dbReference>
<proteinExistence type="inferred from homology"/>
<dbReference type="Gene3D" id="1.10.10.10">
    <property type="entry name" value="Winged helix-like DNA-binding domain superfamily/Winged helix DNA-binding domain"/>
    <property type="match status" value="1"/>
</dbReference>
<keyword evidence="3 5" id="KW-0238">DNA-binding</keyword>
<evidence type="ECO:0000313" key="7">
    <source>
        <dbReference type="EMBL" id="GAA4014980.1"/>
    </source>
</evidence>
<dbReference type="SMART" id="SM01043">
    <property type="entry name" value="BTAD"/>
    <property type="match status" value="1"/>
</dbReference>
<evidence type="ECO:0000259" key="6">
    <source>
        <dbReference type="PROSITE" id="PS51755"/>
    </source>
</evidence>
<name>A0ABP7SQ99_9PSEU</name>
<keyword evidence="2" id="KW-0805">Transcription regulation</keyword>
<dbReference type="SUPFAM" id="SSF52540">
    <property type="entry name" value="P-loop containing nucleoside triphosphate hydrolases"/>
    <property type="match status" value="1"/>
</dbReference>
<feature type="DNA-binding region" description="OmpR/PhoB-type" evidence="5">
    <location>
        <begin position="1"/>
        <end position="97"/>
    </location>
</feature>
<dbReference type="SMART" id="SM00862">
    <property type="entry name" value="Trans_reg_C"/>
    <property type="match status" value="1"/>
</dbReference>
<evidence type="ECO:0000256" key="3">
    <source>
        <dbReference type="ARBA" id="ARBA00023125"/>
    </source>
</evidence>
<dbReference type="InterPro" id="IPR001867">
    <property type="entry name" value="OmpR/PhoB-type_DNA-bd"/>
</dbReference>
<protein>
    <recommendedName>
        <fullName evidence="6">OmpR/PhoB-type domain-containing protein</fullName>
    </recommendedName>
</protein>
<dbReference type="PANTHER" id="PTHR35807">
    <property type="entry name" value="TRANSCRIPTIONAL REGULATOR REDD-RELATED"/>
    <property type="match status" value="1"/>
</dbReference>
<dbReference type="InterPro" id="IPR051677">
    <property type="entry name" value="AfsR-DnrI-RedD_regulator"/>
</dbReference>
<dbReference type="InterPro" id="IPR011990">
    <property type="entry name" value="TPR-like_helical_dom_sf"/>
</dbReference>
<dbReference type="PRINTS" id="PR00364">
    <property type="entry name" value="DISEASERSIST"/>
</dbReference>
<dbReference type="Proteomes" id="UP001501747">
    <property type="component" value="Unassembled WGS sequence"/>
</dbReference>
<dbReference type="SMART" id="SM00382">
    <property type="entry name" value="AAA"/>
    <property type="match status" value="1"/>
</dbReference>
<evidence type="ECO:0000313" key="8">
    <source>
        <dbReference type="Proteomes" id="UP001501747"/>
    </source>
</evidence>
<evidence type="ECO:0000256" key="1">
    <source>
        <dbReference type="ARBA" id="ARBA00005820"/>
    </source>
</evidence>
<dbReference type="PANTHER" id="PTHR35807:SF1">
    <property type="entry name" value="TRANSCRIPTIONAL REGULATOR REDD"/>
    <property type="match status" value="1"/>
</dbReference>
<feature type="domain" description="OmpR/PhoB-type" evidence="6">
    <location>
        <begin position="1"/>
        <end position="97"/>
    </location>
</feature>
<keyword evidence="4" id="KW-0804">Transcription</keyword>
<dbReference type="EMBL" id="BAABAL010000016">
    <property type="protein sequence ID" value="GAA4014980.1"/>
    <property type="molecule type" value="Genomic_DNA"/>
</dbReference>
<comment type="caution">
    <text evidence="7">The sequence shown here is derived from an EMBL/GenBank/DDBJ whole genome shotgun (WGS) entry which is preliminary data.</text>
</comment>
<dbReference type="InterPro" id="IPR049945">
    <property type="entry name" value="AAA_22"/>
</dbReference>
<dbReference type="Pfam" id="PF03704">
    <property type="entry name" value="BTAD"/>
    <property type="match status" value="1"/>
</dbReference>
<dbReference type="Pfam" id="PF00486">
    <property type="entry name" value="Trans_reg_C"/>
    <property type="match status" value="1"/>
</dbReference>
<sequence length="593" mass="62569">MRGVRFRVLGALDVRDAGGAPVVLNRRKQRVALAMLLARANEPVRTSELVTQLWGDQPPPSAAANLQSYLAGLRKVLDDDGGAPRLPASRGGYLLRVEPGELDSARFQELAAAGGEALAAGDAVLALDRLTAALELWRGAVLEDLPLPQALEVEAARLEELRLDATEDRYAALLALGRHDVAAAELPLVTNANPLRERLWELEMRALHRSGRQADALATYRRAEVLLREELGIEPGAALCELRRRILDGDPSLNPARASAALPQQLPLAVPDFVGRQEELALLDEEPGPLVVITGAAGIGKSALALSWAHRAAERFPDGQLYADLRGGASTVDVLTAFLVSLGVPATEVPPSVDGASALFRSTLADRRLLIVIDDATHADQIRPLLPGSAPCTVLVTSRNRLSGLVALQGAARVELGPLATSEAVALLGRVTGEALVMTEYDAAAEIVLLCCGNPLAVRVAGANRCGQSLGELVTDLSSGDFFSAVVIPGDENASVPASFARTQERLTFAAQRLLALLGMLPRSSFTVADAAGLLRTSVTSVRRPLSELVAWNLVRAEVDGFTVDLLTRRLAAALGGAPSPAPVAPTLSPRLP</sequence>
<dbReference type="SUPFAM" id="SSF48452">
    <property type="entry name" value="TPR-like"/>
    <property type="match status" value="1"/>
</dbReference>
<evidence type="ECO:0000256" key="5">
    <source>
        <dbReference type="PROSITE-ProRule" id="PRU01091"/>
    </source>
</evidence>
<evidence type="ECO:0000256" key="4">
    <source>
        <dbReference type="ARBA" id="ARBA00023163"/>
    </source>
</evidence>
<dbReference type="CDD" id="cd15831">
    <property type="entry name" value="BTAD"/>
    <property type="match status" value="1"/>
</dbReference>
<reference evidence="8" key="1">
    <citation type="journal article" date="2019" name="Int. J. Syst. Evol. Microbiol.">
        <title>The Global Catalogue of Microorganisms (GCM) 10K type strain sequencing project: providing services to taxonomists for standard genome sequencing and annotation.</title>
        <authorList>
            <consortium name="The Broad Institute Genomics Platform"/>
            <consortium name="The Broad Institute Genome Sequencing Center for Infectious Disease"/>
            <person name="Wu L."/>
            <person name="Ma J."/>
        </authorList>
    </citation>
    <scope>NUCLEOTIDE SEQUENCE [LARGE SCALE GENOMIC DNA]</scope>
    <source>
        <strain evidence="8">JCM 17342</strain>
    </source>
</reference>
<dbReference type="PROSITE" id="PS51755">
    <property type="entry name" value="OMPR_PHOB"/>
    <property type="match status" value="1"/>
</dbReference>
<comment type="similarity">
    <text evidence="1">Belongs to the AfsR/DnrI/RedD regulatory family.</text>
</comment>
<keyword evidence="8" id="KW-1185">Reference proteome</keyword>
<evidence type="ECO:0000256" key="2">
    <source>
        <dbReference type="ARBA" id="ARBA00023015"/>
    </source>
</evidence>
<dbReference type="InterPro" id="IPR027417">
    <property type="entry name" value="P-loop_NTPase"/>
</dbReference>
<accession>A0ABP7SQ99</accession>
<dbReference type="Pfam" id="PF13401">
    <property type="entry name" value="AAA_22"/>
    <property type="match status" value="1"/>
</dbReference>
<gene>
    <name evidence="7" type="ORF">GCM10022247_42360</name>
</gene>
<dbReference type="Gene3D" id="1.25.40.10">
    <property type="entry name" value="Tetratricopeptide repeat domain"/>
    <property type="match status" value="1"/>
</dbReference>
<dbReference type="InterPro" id="IPR003593">
    <property type="entry name" value="AAA+_ATPase"/>
</dbReference>
<dbReference type="InterPro" id="IPR016032">
    <property type="entry name" value="Sig_transdc_resp-reg_C-effctor"/>
</dbReference>
<dbReference type="InterPro" id="IPR005158">
    <property type="entry name" value="BTAD"/>
</dbReference>
<dbReference type="InterPro" id="IPR036388">
    <property type="entry name" value="WH-like_DNA-bd_sf"/>
</dbReference>
<dbReference type="Gene3D" id="3.40.50.300">
    <property type="entry name" value="P-loop containing nucleotide triphosphate hydrolases"/>
    <property type="match status" value="1"/>
</dbReference>